<dbReference type="InterPro" id="IPR012338">
    <property type="entry name" value="Beta-lactam/transpept-like"/>
</dbReference>
<proteinExistence type="predicted"/>
<organism evidence="2 3">
    <name type="scientific">Maribacter chungangensis</name>
    <dbReference type="NCBI Taxonomy" id="1069117"/>
    <lineage>
        <taxon>Bacteria</taxon>
        <taxon>Pseudomonadati</taxon>
        <taxon>Bacteroidota</taxon>
        <taxon>Flavobacteriia</taxon>
        <taxon>Flavobacteriales</taxon>
        <taxon>Flavobacteriaceae</taxon>
        <taxon>Maribacter</taxon>
    </lineage>
</organism>
<gene>
    <name evidence="2" type="ORF">ACFQZJ_14655</name>
</gene>
<dbReference type="InterPro" id="IPR052794">
    <property type="entry name" value="Mito_Ser_Protease_LACTB"/>
</dbReference>
<dbReference type="EMBL" id="JBHTHY010000014">
    <property type="protein sequence ID" value="MFD0798710.1"/>
    <property type="molecule type" value="Genomic_DNA"/>
</dbReference>
<dbReference type="Pfam" id="PF00144">
    <property type="entry name" value="Beta-lactamase"/>
    <property type="match status" value="1"/>
</dbReference>
<accession>A0ABW3B6K0</accession>
<evidence type="ECO:0000259" key="1">
    <source>
        <dbReference type="Pfam" id="PF00144"/>
    </source>
</evidence>
<sequence>MRKINRLLFVYLVAICNVKAQEYKAVIQKARFLVEAHKTQTKLPGCQIAVMVKGKLVWSEGFGFSDLQNRTKVSTKTKFRIASVSKPVTAMALGKLIDQGKLDIHKDINTYLPSFPKKKFTITTKHLAFSTSGIRHYNSKDKEFNTKEYPTVLDALKRFEEDPLSFEPGTQFLYSSYGWVLLSAVMEKASRTSFFNLMQNTWDALGMKQTSFDFPHKEIDQKSRFYVHHKKLGRKLTPFENRSYMYAGGGYLSTAEDLVRMGDQLINSNFLNEETKQVLTQPYLLKDGTSTFYGMGWETGTNRLGTKVFFHSGSLPTSVAHLVIYPEEEVVLAYLSNTGDHVFFNDREAQTITELFAEEEGVAMNQAKDVVGSWNITTTSLNDKKTGGTLLLTLNTDGMLHGSISFKRSKKTITCPLIVTTLDTNELHAVAVSPMFIDFYLKFNNDEFMGKWLHDFNVKGITEKDAYWKAREITGKKILTDEND</sequence>
<dbReference type="Proteomes" id="UP001597012">
    <property type="component" value="Unassembled WGS sequence"/>
</dbReference>
<dbReference type="GO" id="GO:0016787">
    <property type="term" value="F:hydrolase activity"/>
    <property type="evidence" value="ECO:0007669"/>
    <property type="project" value="UniProtKB-KW"/>
</dbReference>
<keyword evidence="3" id="KW-1185">Reference proteome</keyword>
<keyword evidence="2" id="KW-0378">Hydrolase</keyword>
<evidence type="ECO:0000313" key="3">
    <source>
        <dbReference type="Proteomes" id="UP001597012"/>
    </source>
</evidence>
<dbReference type="PANTHER" id="PTHR46520:SF1">
    <property type="entry name" value="SERINE BETA-LACTAMASE-LIKE PROTEIN LACTB, MITOCHONDRIAL"/>
    <property type="match status" value="1"/>
</dbReference>
<dbReference type="SUPFAM" id="SSF56601">
    <property type="entry name" value="beta-lactamase/transpeptidase-like"/>
    <property type="match status" value="1"/>
</dbReference>
<name>A0ABW3B6K0_9FLAO</name>
<dbReference type="InterPro" id="IPR001466">
    <property type="entry name" value="Beta-lactam-related"/>
</dbReference>
<dbReference type="RefSeq" id="WP_379935585.1">
    <property type="nucleotide sequence ID" value="NZ_JBHTHY010000014.1"/>
</dbReference>
<dbReference type="Gene3D" id="3.40.710.10">
    <property type="entry name" value="DD-peptidase/beta-lactamase superfamily"/>
    <property type="match status" value="1"/>
</dbReference>
<dbReference type="PANTHER" id="PTHR46520">
    <property type="entry name" value="SERINE BETA-LACTAMASE-LIKE PROTEIN LACTB, MITOCHONDRIAL"/>
    <property type="match status" value="1"/>
</dbReference>
<reference evidence="3" key="1">
    <citation type="journal article" date="2019" name="Int. J. Syst. Evol. Microbiol.">
        <title>The Global Catalogue of Microorganisms (GCM) 10K type strain sequencing project: providing services to taxonomists for standard genome sequencing and annotation.</title>
        <authorList>
            <consortium name="The Broad Institute Genomics Platform"/>
            <consortium name="The Broad Institute Genome Sequencing Center for Infectious Disease"/>
            <person name="Wu L."/>
            <person name="Ma J."/>
        </authorList>
    </citation>
    <scope>NUCLEOTIDE SEQUENCE [LARGE SCALE GENOMIC DNA]</scope>
    <source>
        <strain evidence="3">CCUG 61948</strain>
    </source>
</reference>
<dbReference type="EC" id="3.-.-.-" evidence="2"/>
<comment type="caution">
    <text evidence="2">The sequence shown here is derived from an EMBL/GenBank/DDBJ whole genome shotgun (WGS) entry which is preliminary data.</text>
</comment>
<protein>
    <submittedName>
        <fullName evidence="2">Serine hydrolase domain-containing protein</fullName>
        <ecNumber evidence="2">3.-.-.-</ecNumber>
    </submittedName>
</protein>
<feature type="domain" description="Beta-lactamase-related" evidence="1">
    <location>
        <begin position="33"/>
        <end position="344"/>
    </location>
</feature>
<evidence type="ECO:0000313" key="2">
    <source>
        <dbReference type="EMBL" id="MFD0798710.1"/>
    </source>
</evidence>